<dbReference type="Pfam" id="PF01593">
    <property type="entry name" value="Amino_oxidase"/>
    <property type="match status" value="1"/>
</dbReference>
<evidence type="ECO:0000256" key="5">
    <source>
        <dbReference type="RuleBase" id="RU362067"/>
    </source>
</evidence>
<dbReference type="SUPFAM" id="SSF51905">
    <property type="entry name" value="FAD/NAD(P)-binding domain"/>
    <property type="match status" value="1"/>
</dbReference>
<protein>
    <recommendedName>
        <fullName evidence="5">Amine oxidase</fullName>
        <ecNumber evidence="5">1.4.3.-</ecNumber>
    </recommendedName>
</protein>
<dbReference type="EMBL" id="JAJVDC020000039">
    <property type="protein sequence ID" value="KAL1631674.1"/>
    <property type="molecule type" value="Genomic_DNA"/>
</dbReference>
<evidence type="ECO:0000313" key="8">
    <source>
        <dbReference type="Proteomes" id="UP001521116"/>
    </source>
</evidence>
<dbReference type="PANTHER" id="PTHR43563:SF14">
    <property type="entry name" value="AMINE OXIDASE"/>
    <property type="match status" value="1"/>
</dbReference>
<dbReference type="Gene3D" id="1.10.405.10">
    <property type="entry name" value="Guanine Nucleotide Dissociation Inhibitor, domain 1"/>
    <property type="match status" value="1"/>
</dbReference>
<keyword evidence="5" id="KW-0274">FAD</keyword>
<evidence type="ECO:0000256" key="3">
    <source>
        <dbReference type="ARBA" id="ARBA00023002"/>
    </source>
</evidence>
<proteinExistence type="inferred from homology"/>
<dbReference type="PRINTS" id="PR00757">
    <property type="entry name" value="AMINEOXDASEF"/>
</dbReference>
<accession>A0ABR3SWG1</accession>
<keyword evidence="8" id="KW-1185">Reference proteome</keyword>
<name>A0ABR3SWG1_9PEZI</name>
<evidence type="ECO:0000259" key="6">
    <source>
        <dbReference type="Pfam" id="PF01593"/>
    </source>
</evidence>
<keyword evidence="3 5" id="KW-0560">Oxidoreductase</keyword>
<dbReference type="PANTHER" id="PTHR43563">
    <property type="entry name" value="AMINE OXIDASE"/>
    <property type="match status" value="1"/>
</dbReference>
<dbReference type="Proteomes" id="UP001521116">
    <property type="component" value="Unassembled WGS sequence"/>
</dbReference>
<comment type="similarity">
    <text evidence="2 5">Belongs to the flavin monoamine oxidase family.</text>
</comment>
<comment type="cofactor">
    <cofactor evidence="1 5">
        <name>FAD</name>
        <dbReference type="ChEBI" id="CHEBI:57692"/>
    </cofactor>
</comment>
<comment type="catalytic activity">
    <reaction evidence="4">
        <text>a secondary aliphatic amine + O2 + H2O = a primary amine + an aldehyde + H2O2</text>
        <dbReference type="Rhea" id="RHEA:26414"/>
        <dbReference type="ChEBI" id="CHEBI:15377"/>
        <dbReference type="ChEBI" id="CHEBI:15379"/>
        <dbReference type="ChEBI" id="CHEBI:16240"/>
        <dbReference type="ChEBI" id="CHEBI:17478"/>
        <dbReference type="ChEBI" id="CHEBI:58855"/>
        <dbReference type="ChEBI" id="CHEBI:65296"/>
        <dbReference type="EC" id="1.4.3.4"/>
    </reaction>
</comment>
<dbReference type="Gene3D" id="3.50.50.60">
    <property type="entry name" value="FAD/NAD(P)-binding domain"/>
    <property type="match status" value="1"/>
</dbReference>
<organism evidence="7 8">
    <name type="scientific">Neofusicoccum ribis</name>
    <dbReference type="NCBI Taxonomy" id="45134"/>
    <lineage>
        <taxon>Eukaryota</taxon>
        <taxon>Fungi</taxon>
        <taxon>Dikarya</taxon>
        <taxon>Ascomycota</taxon>
        <taxon>Pezizomycotina</taxon>
        <taxon>Dothideomycetes</taxon>
        <taxon>Dothideomycetes incertae sedis</taxon>
        <taxon>Botryosphaeriales</taxon>
        <taxon>Botryosphaeriaceae</taxon>
        <taxon>Neofusicoccum</taxon>
    </lineage>
</organism>
<reference evidence="7 8" key="1">
    <citation type="submission" date="2024-02" db="EMBL/GenBank/DDBJ databases">
        <title>De novo assembly and annotation of 12 fungi associated with fruit tree decline syndrome in Ontario, Canada.</title>
        <authorList>
            <person name="Sulman M."/>
            <person name="Ellouze W."/>
            <person name="Ilyukhin E."/>
        </authorList>
    </citation>
    <scope>NUCLEOTIDE SEQUENCE [LARGE SCALE GENOMIC DNA]</scope>
    <source>
        <strain evidence="7 8">M1-105</strain>
    </source>
</reference>
<evidence type="ECO:0000256" key="2">
    <source>
        <dbReference type="ARBA" id="ARBA00005995"/>
    </source>
</evidence>
<dbReference type="InterPro" id="IPR050703">
    <property type="entry name" value="Flavin_MAO"/>
</dbReference>
<evidence type="ECO:0000256" key="1">
    <source>
        <dbReference type="ARBA" id="ARBA00001974"/>
    </source>
</evidence>
<feature type="domain" description="Amine oxidase" evidence="6">
    <location>
        <begin position="16"/>
        <end position="392"/>
    </location>
</feature>
<dbReference type="EC" id="1.4.3.-" evidence="5"/>
<gene>
    <name evidence="7" type="ORF">SLS56_004348</name>
</gene>
<dbReference type="InterPro" id="IPR002937">
    <property type="entry name" value="Amino_oxidase"/>
</dbReference>
<dbReference type="InterPro" id="IPR036188">
    <property type="entry name" value="FAD/NAD-bd_sf"/>
</dbReference>
<sequence>MVVAESTDVVIVGAGLSGLTAARDIQRAGFSCIVLEAEDRVGGMTLSVKQDSGVAIDTGAAWLNNTTQSHIWGLVQEFGLTAEPQDSEGELLREMQDGSIVTGTEGNKQLTPDELKAMATFYAQMGQLIETVDPDKPHEHPDAAELDNMTLAEFCQKKSGNDLVLFLLNSSVRYLLGAEAEEISALWFFSYCKAGTGLQNMMSARKDGGQHLRLREGTQTIAQNLASSLHPNTIRLSTPATSITHSAHGCTTTTTTTTAAANPPIRSHRLILTLPSPLHPTLTFTPPLPPPNHALASAARMGFSAKVTLVYPAPWWRAAGLSAVFESALGPVIYSRSTSVPAAGHHSITGFVVGAPGRRWSALSAAERRAAVLRQLGNAFGGMVEGGVVPEPREGC</sequence>
<evidence type="ECO:0000256" key="4">
    <source>
        <dbReference type="ARBA" id="ARBA00048448"/>
    </source>
</evidence>
<comment type="caution">
    <text evidence="7">The sequence shown here is derived from an EMBL/GenBank/DDBJ whole genome shotgun (WGS) entry which is preliminary data.</text>
</comment>
<dbReference type="Gene3D" id="3.90.660.10">
    <property type="match status" value="1"/>
</dbReference>
<keyword evidence="5" id="KW-0285">Flavoprotein</keyword>
<evidence type="ECO:0000313" key="7">
    <source>
        <dbReference type="EMBL" id="KAL1631674.1"/>
    </source>
</evidence>
<dbReference type="InterPro" id="IPR001613">
    <property type="entry name" value="Flavin_amine_oxidase"/>
</dbReference>